<organism evidence="13 14">
    <name type="scientific">Aeropyrum camini SY1 = JCM 12091</name>
    <dbReference type="NCBI Taxonomy" id="1198449"/>
    <lineage>
        <taxon>Archaea</taxon>
        <taxon>Thermoproteota</taxon>
        <taxon>Thermoprotei</taxon>
        <taxon>Desulfurococcales</taxon>
        <taxon>Desulfurococcaceae</taxon>
        <taxon>Aeropyrum</taxon>
    </lineage>
</organism>
<dbReference type="InterPro" id="IPR008972">
    <property type="entry name" value="Cupredoxin"/>
</dbReference>
<evidence type="ECO:0000256" key="9">
    <source>
        <dbReference type="ARBA" id="ARBA00023008"/>
    </source>
</evidence>
<keyword evidence="6" id="KW-0479">Metal-binding</keyword>
<dbReference type="Gene3D" id="2.60.40.420">
    <property type="entry name" value="Cupredoxins - blue copper proteins"/>
    <property type="match status" value="1"/>
</dbReference>
<keyword evidence="10 11" id="KW-0472">Membrane</keyword>
<dbReference type="GO" id="GO:0042773">
    <property type="term" value="P:ATP synthesis coupled electron transport"/>
    <property type="evidence" value="ECO:0007669"/>
    <property type="project" value="TreeGrafter"/>
</dbReference>
<keyword evidence="9" id="KW-0186">Copper</keyword>
<evidence type="ECO:0000256" key="1">
    <source>
        <dbReference type="ARBA" id="ARBA00004141"/>
    </source>
</evidence>
<comment type="similarity">
    <text evidence="2">Belongs to the cytochrome c oxidase subunit 2 family.</text>
</comment>
<proteinExistence type="inferred from homology"/>
<protein>
    <submittedName>
        <fullName evidence="13">Heme/copper-type cytochrome/quinol oxidase subunit 2</fullName>
    </submittedName>
</protein>
<dbReference type="InterPro" id="IPR014222">
    <property type="entry name" value="Cyt_c_oxidase_su2"/>
</dbReference>
<dbReference type="Pfam" id="PF00116">
    <property type="entry name" value="COX2"/>
    <property type="match status" value="1"/>
</dbReference>
<evidence type="ECO:0000313" key="14">
    <source>
        <dbReference type="Proteomes" id="UP000016887"/>
    </source>
</evidence>
<accession>U3TBR4</accession>
<reference evidence="13 14" key="1">
    <citation type="journal article" date="2013" name="Appl. Environ. Microbiol.">
        <title>Variation of the Virus-Related Elements within Syntenic Genomes of the Hyperthermophilic Archaeon Aeropyrum.</title>
        <authorList>
            <person name="Daifuku T."/>
            <person name="Yoshida T."/>
            <person name="Kitamura T."/>
            <person name="Kawaichi S."/>
            <person name="Inoue T."/>
            <person name="Nomura K."/>
            <person name="Yoshida Y."/>
            <person name="Kuno S."/>
            <person name="Sako Y."/>
        </authorList>
    </citation>
    <scope>NUCLEOTIDE SEQUENCE [LARGE SCALE GENOMIC DNA]</scope>
    <source>
        <strain evidence="13 14">SY1</strain>
    </source>
</reference>
<dbReference type="GO" id="GO:0005507">
    <property type="term" value="F:copper ion binding"/>
    <property type="evidence" value="ECO:0007669"/>
    <property type="project" value="InterPro"/>
</dbReference>
<keyword evidence="14" id="KW-1185">Reference proteome</keyword>
<keyword evidence="4" id="KW-0679">Respiratory chain</keyword>
<dbReference type="InterPro" id="IPR002429">
    <property type="entry name" value="CcO_II-like_C"/>
</dbReference>
<feature type="transmembrane region" description="Helical" evidence="11">
    <location>
        <begin position="22"/>
        <end position="47"/>
    </location>
</feature>
<name>U3TBR4_9CREN</name>
<comment type="subcellular location">
    <subcellularLocation>
        <location evidence="1">Membrane</location>
        <topology evidence="1">Multi-pass membrane protein</topology>
    </subcellularLocation>
</comment>
<sequence length="246" mass="28007">MFHYPFNPAELSKTAELWWNLFGFYLLVAIIIGALVYAGLIFIPLYYARRRGGGVDEIQPGVIPGERGRTIIVGAIVLLILGSFLTVFVESYISVNKLSEPLQELEIVDEVKKAEDISIFDGRDDILVVEVVGFQWGWTFRYPNGIETDKLYLPQNRLVLFRVVSEDVFHTFTIPDLRVKIDAIPGQVNVFWTLPEKPGTYRVQCYELCGVGHAEMITKAVVLPPELFEFWYDSLGEVIIESLEVR</sequence>
<evidence type="ECO:0000256" key="7">
    <source>
        <dbReference type="ARBA" id="ARBA00022982"/>
    </source>
</evidence>
<evidence type="ECO:0000256" key="10">
    <source>
        <dbReference type="ARBA" id="ARBA00023136"/>
    </source>
</evidence>
<dbReference type="RefSeq" id="WP_022540771.1">
    <property type="nucleotide sequence ID" value="NC_022521.1"/>
</dbReference>
<dbReference type="STRING" id="1198449.ACAM_0021"/>
<dbReference type="InterPro" id="IPR001505">
    <property type="entry name" value="Copper_CuA"/>
</dbReference>
<dbReference type="Proteomes" id="UP000016887">
    <property type="component" value="Chromosome"/>
</dbReference>
<keyword evidence="8 11" id="KW-1133">Transmembrane helix</keyword>
<evidence type="ECO:0000256" key="5">
    <source>
        <dbReference type="ARBA" id="ARBA00022692"/>
    </source>
</evidence>
<dbReference type="EMBL" id="AP012489">
    <property type="protein sequence ID" value="BAN89490.1"/>
    <property type="molecule type" value="Genomic_DNA"/>
</dbReference>
<evidence type="ECO:0000256" key="8">
    <source>
        <dbReference type="ARBA" id="ARBA00022989"/>
    </source>
</evidence>
<dbReference type="GO" id="GO:0016020">
    <property type="term" value="C:membrane"/>
    <property type="evidence" value="ECO:0007669"/>
    <property type="project" value="UniProtKB-SubCell"/>
</dbReference>
<evidence type="ECO:0000256" key="2">
    <source>
        <dbReference type="ARBA" id="ARBA00007866"/>
    </source>
</evidence>
<dbReference type="SUPFAM" id="SSF49503">
    <property type="entry name" value="Cupredoxins"/>
    <property type="match status" value="1"/>
</dbReference>
<dbReference type="InterPro" id="IPR045187">
    <property type="entry name" value="CcO_II"/>
</dbReference>
<keyword evidence="5 11" id="KW-0812">Transmembrane</keyword>
<keyword evidence="7" id="KW-0249">Electron transport</keyword>
<dbReference type="AlphaFoldDB" id="U3TBR4"/>
<dbReference type="NCBIfam" id="TIGR02866">
    <property type="entry name" value="CoxB"/>
    <property type="match status" value="1"/>
</dbReference>
<dbReference type="PROSITE" id="PS50857">
    <property type="entry name" value="COX2_CUA"/>
    <property type="match status" value="1"/>
</dbReference>
<dbReference type="PANTHER" id="PTHR22888:SF9">
    <property type="entry name" value="CYTOCHROME C OXIDASE SUBUNIT 2"/>
    <property type="match status" value="1"/>
</dbReference>
<evidence type="ECO:0000256" key="4">
    <source>
        <dbReference type="ARBA" id="ARBA00022660"/>
    </source>
</evidence>
<evidence type="ECO:0000313" key="13">
    <source>
        <dbReference type="EMBL" id="BAN89490.1"/>
    </source>
</evidence>
<evidence type="ECO:0000256" key="6">
    <source>
        <dbReference type="ARBA" id="ARBA00022723"/>
    </source>
</evidence>
<dbReference type="PANTHER" id="PTHR22888">
    <property type="entry name" value="CYTOCHROME C OXIDASE, SUBUNIT II"/>
    <property type="match status" value="1"/>
</dbReference>
<feature type="domain" description="Cytochrome oxidase subunit II copper A binding" evidence="12">
    <location>
        <begin position="124"/>
        <end position="234"/>
    </location>
</feature>
<dbReference type="GO" id="GO:0016491">
    <property type="term" value="F:oxidoreductase activity"/>
    <property type="evidence" value="ECO:0007669"/>
    <property type="project" value="InterPro"/>
</dbReference>
<dbReference type="KEGG" id="acj:ACAM_0021"/>
<evidence type="ECO:0000256" key="11">
    <source>
        <dbReference type="SAM" id="Phobius"/>
    </source>
</evidence>
<evidence type="ECO:0000256" key="3">
    <source>
        <dbReference type="ARBA" id="ARBA00022448"/>
    </source>
</evidence>
<keyword evidence="3" id="KW-0813">Transport</keyword>
<evidence type="ECO:0000259" key="12">
    <source>
        <dbReference type="PROSITE" id="PS50857"/>
    </source>
</evidence>
<dbReference type="eggNOG" id="arCOG01235">
    <property type="taxonomic scope" value="Archaea"/>
</dbReference>
<dbReference type="GO" id="GO:0004129">
    <property type="term" value="F:cytochrome-c oxidase activity"/>
    <property type="evidence" value="ECO:0007669"/>
    <property type="project" value="InterPro"/>
</dbReference>
<dbReference type="PROSITE" id="PS00078">
    <property type="entry name" value="COX2"/>
    <property type="match status" value="1"/>
</dbReference>
<gene>
    <name evidence="13" type="ORF">ACAM_0021</name>
</gene>
<dbReference type="GeneID" id="17109594"/>
<dbReference type="OrthoDB" id="3372at2157"/>
<feature type="transmembrane region" description="Helical" evidence="11">
    <location>
        <begin position="68"/>
        <end position="89"/>
    </location>
</feature>